<evidence type="ECO:0000256" key="10">
    <source>
        <dbReference type="SAM" id="Phobius"/>
    </source>
</evidence>
<keyword evidence="12" id="KW-1185">Reference proteome</keyword>
<feature type="transmembrane region" description="Helical" evidence="10">
    <location>
        <begin position="160"/>
        <end position="193"/>
    </location>
</feature>
<evidence type="ECO:0000256" key="1">
    <source>
        <dbReference type="ARBA" id="ARBA00004477"/>
    </source>
</evidence>
<evidence type="ECO:0000256" key="5">
    <source>
        <dbReference type="ARBA" id="ARBA00022679"/>
    </source>
</evidence>
<feature type="transmembrane region" description="Helical" evidence="10">
    <location>
        <begin position="349"/>
        <end position="366"/>
    </location>
</feature>
<protein>
    <recommendedName>
        <fullName evidence="13">Glycosyltransferase RgtA/B/C/D-like domain-containing protein</fullName>
    </recommendedName>
</protein>
<sequence>MSIQHTPSAITTNSSAPVTRSPHQAWSEILSPWWQATRNILFLYIITRLIFLLLTYFGGVLFNIPNYSYDHLSFNTMLHTWYRWDAIRFITIATSGYTKVQNAAFFPLYPALVAFTSKIIPTHSMLIASMLVSNVATLGMMVMLYRFVEMEFGRELAQRTVFYQAIFPTAFFFFAGYNESLFIFLMLGCFYALRRGAWWFAGVFGFLAAMSRSIAILLFVIFFCEYVRQRWPELRPNLRPVRPVALLKHIPHLLPALLIPLGLIVYMLGLYVRLGDPLAFSHAQVDWRTSAVIPGMAIYQSLQQLVVHSPLSFSTPHILIDLGTFIAFLVLFLLAIFGRDRLPRDQWPLLVFWGCALLYAILWPGVPGAPGQGYDPMPSTQRFVLELFMAFIVLARLGERSPKFHQAYLLLSLPFLTFLTLQFMTGHWTV</sequence>
<evidence type="ECO:0000256" key="4">
    <source>
        <dbReference type="ARBA" id="ARBA00022676"/>
    </source>
</evidence>
<feature type="transmembrane region" description="Helical" evidence="10">
    <location>
        <begin position="125"/>
        <end position="148"/>
    </location>
</feature>
<feature type="transmembrane region" description="Helical" evidence="10">
    <location>
        <begin position="407"/>
        <end position="425"/>
    </location>
</feature>
<evidence type="ECO:0000256" key="8">
    <source>
        <dbReference type="ARBA" id="ARBA00022989"/>
    </source>
</evidence>
<reference evidence="11 12" key="1">
    <citation type="journal article" date="2021" name="Int. J. Syst. Evol. Microbiol.">
        <title>Reticulibacter mediterranei gen. nov., sp. nov., within the new family Reticulibacteraceae fam. nov., and Ktedonospora formicarum gen. nov., sp. nov., Ktedonobacter robiniae sp. nov., Dictyobacter formicarum sp. nov. and Dictyobacter arantiisoli sp. nov., belonging to the class Ktedonobacteria.</title>
        <authorList>
            <person name="Yabe S."/>
            <person name="Zheng Y."/>
            <person name="Wang C.M."/>
            <person name="Sakai Y."/>
            <person name="Abe K."/>
            <person name="Yokota A."/>
            <person name="Donadio S."/>
            <person name="Cavaletti L."/>
            <person name="Monciardini P."/>
        </authorList>
    </citation>
    <scope>NUCLEOTIDE SEQUENCE [LARGE SCALE GENOMIC DNA]</scope>
    <source>
        <strain evidence="11 12">SOSP1-30</strain>
    </source>
</reference>
<keyword evidence="7" id="KW-0256">Endoplasmic reticulum</keyword>
<comment type="caution">
    <text evidence="11">The sequence shown here is derived from an EMBL/GenBank/DDBJ whole genome shotgun (WGS) entry which is preliminary data.</text>
</comment>
<keyword evidence="4" id="KW-0328">Glycosyltransferase</keyword>
<feature type="transmembrane region" description="Helical" evidence="10">
    <location>
        <begin position="378"/>
        <end position="395"/>
    </location>
</feature>
<evidence type="ECO:0008006" key="13">
    <source>
        <dbReference type="Google" id="ProtNLM"/>
    </source>
</evidence>
<keyword evidence="3" id="KW-0337">GPI-anchor biosynthesis</keyword>
<organism evidence="11 12">
    <name type="scientific">Ktedonobacter robiniae</name>
    <dbReference type="NCBI Taxonomy" id="2778365"/>
    <lineage>
        <taxon>Bacteria</taxon>
        <taxon>Bacillati</taxon>
        <taxon>Chloroflexota</taxon>
        <taxon>Ktedonobacteria</taxon>
        <taxon>Ktedonobacterales</taxon>
        <taxon>Ktedonobacteraceae</taxon>
        <taxon>Ktedonobacter</taxon>
    </lineage>
</organism>
<evidence type="ECO:0000313" key="11">
    <source>
        <dbReference type="EMBL" id="GHO53702.1"/>
    </source>
</evidence>
<comment type="pathway">
    <text evidence="2">Glycolipid biosynthesis; glycosylphosphatidylinositol-anchor biosynthesis.</text>
</comment>
<keyword evidence="9 10" id="KW-0472">Membrane</keyword>
<feature type="transmembrane region" description="Helical" evidence="10">
    <location>
        <begin position="199"/>
        <end position="224"/>
    </location>
</feature>
<dbReference type="RefSeq" id="WP_201370492.1">
    <property type="nucleotide sequence ID" value="NZ_BNJG01000001.1"/>
</dbReference>
<evidence type="ECO:0000256" key="2">
    <source>
        <dbReference type="ARBA" id="ARBA00004687"/>
    </source>
</evidence>
<dbReference type="PANTHER" id="PTHR12468:SF2">
    <property type="entry name" value="GPI MANNOSYLTRANSFERASE 2"/>
    <property type="match status" value="1"/>
</dbReference>
<dbReference type="Proteomes" id="UP000654345">
    <property type="component" value="Unassembled WGS sequence"/>
</dbReference>
<gene>
    <name evidence="11" type="ORF">KSB_21770</name>
</gene>
<evidence type="ECO:0000256" key="6">
    <source>
        <dbReference type="ARBA" id="ARBA00022692"/>
    </source>
</evidence>
<evidence type="ECO:0000256" key="9">
    <source>
        <dbReference type="ARBA" id="ARBA00023136"/>
    </source>
</evidence>
<dbReference type="EMBL" id="BNJG01000001">
    <property type="protein sequence ID" value="GHO53702.1"/>
    <property type="molecule type" value="Genomic_DNA"/>
</dbReference>
<dbReference type="Pfam" id="PF04188">
    <property type="entry name" value="Mannosyl_trans2"/>
    <property type="match status" value="1"/>
</dbReference>
<dbReference type="PANTHER" id="PTHR12468">
    <property type="entry name" value="GPI MANNOSYLTRANSFERASE 2"/>
    <property type="match status" value="1"/>
</dbReference>
<evidence type="ECO:0000313" key="12">
    <source>
        <dbReference type="Proteomes" id="UP000654345"/>
    </source>
</evidence>
<feature type="transmembrane region" description="Helical" evidence="10">
    <location>
        <begin position="41"/>
        <end position="64"/>
    </location>
</feature>
<comment type="subcellular location">
    <subcellularLocation>
        <location evidence="1">Endoplasmic reticulum membrane</location>
        <topology evidence="1">Multi-pass membrane protein</topology>
    </subcellularLocation>
</comment>
<feature type="transmembrane region" description="Helical" evidence="10">
    <location>
        <begin position="318"/>
        <end position="337"/>
    </location>
</feature>
<feature type="transmembrane region" description="Helical" evidence="10">
    <location>
        <begin position="245"/>
        <end position="268"/>
    </location>
</feature>
<accession>A0ABQ3UM64</accession>
<dbReference type="InterPro" id="IPR007315">
    <property type="entry name" value="PIG-V/Gpi18"/>
</dbReference>
<evidence type="ECO:0000256" key="3">
    <source>
        <dbReference type="ARBA" id="ARBA00022502"/>
    </source>
</evidence>
<keyword evidence="8 10" id="KW-1133">Transmembrane helix</keyword>
<proteinExistence type="predicted"/>
<keyword evidence="6 10" id="KW-0812">Transmembrane</keyword>
<name>A0ABQ3UM64_9CHLR</name>
<keyword evidence="5" id="KW-0808">Transferase</keyword>
<evidence type="ECO:0000256" key="7">
    <source>
        <dbReference type="ARBA" id="ARBA00022824"/>
    </source>
</evidence>